<evidence type="ECO:0000256" key="6">
    <source>
        <dbReference type="SAM" id="Phobius"/>
    </source>
</evidence>
<evidence type="ECO:0000313" key="7">
    <source>
        <dbReference type="EMBL" id="OIJ15111.1"/>
    </source>
</evidence>
<dbReference type="PANTHER" id="PTHR33545">
    <property type="entry name" value="UPF0750 MEMBRANE PROTEIN YITT-RELATED"/>
    <property type="match status" value="1"/>
</dbReference>
<evidence type="ECO:0000256" key="5">
    <source>
        <dbReference type="ARBA" id="ARBA00023136"/>
    </source>
</evidence>
<protein>
    <recommendedName>
        <fullName evidence="9">YitT family protein</fullName>
    </recommendedName>
</protein>
<feature type="transmembrane region" description="Helical" evidence="6">
    <location>
        <begin position="76"/>
        <end position="94"/>
    </location>
</feature>
<dbReference type="Proteomes" id="UP000179524">
    <property type="component" value="Unassembled WGS sequence"/>
</dbReference>
<proteinExistence type="predicted"/>
<feature type="transmembrane region" description="Helical" evidence="6">
    <location>
        <begin position="50"/>
        <end position="69"/>
    </location>
</feature>
<dbReference type="RefSeq" id="WP_071308855.1">
    <property type="nucleotide sequence ID" value="NZ_MLQR01000014.1"/>
</dbReference>
<dbReference type="OrthoDB" id="2602718at2"/>
<evidence type="ECO:0000256" key="4">
    <source>
        <dbReference type="ARBA" id="ARBA00022989"/>
    </source>
</evidence>
<dbReference type="Pfam" id="PF02588">
    <property type="entry name" value="YitT_membrane"/>
    <property type="match status" value="1"/>
</dbReference>
<keyword evidence="3 6" id="KW-0812">Transmembrane</keyword>
<comment type="caution">
    <text evidence="7">The sequence shown here is derived from an EMBL/GenBank/DDBJ whole genome shotgun (WGS) entry which is preliminary data.</text>
</comment>
<dbReference type="InterPro" id="IPR051461">
    <property type="entry name" value="UPF0750_membrane"/>
</dbReference>
<feature type="transmembrane region" description="Helical" evidence="6">
    <location>
        <begin position="143"/>
        <end position="163"/>
    </location>
</feature>
<keyword evidence="2" id="KW-1003">Cell membrane</keyword>
<evidence type="ECO:0000256" key="3">
    <source>
        <dbReference type="ARBA" id="ARBA00022692"/>
    </source>
</evidence>
<dbReference type="GO" id="GO:0005886">
    <property type="term" value="C:plasma membrane"/>
    <property type="evidence" value="ECO:0007669"/>
    <property type="project" value="UniProtKB-SubCell"/>
</dbReference>
<keyword evidence="4 6" id="KW-1133">Transmembrane helix</keyword>
<dbReference type="EMBL" id="MLQR01000014">
    <property type="protein sequence ID" value="OIJ15111.1"/>
    <property type="molecule type" value="Genomic_DNA"/>
</dbReference>
<evidence type="ECO:0000313" key="8">
    <source>
        <dbReference type="Proteomes" id="UP000179524"/>
    </source>
</evidence>
<dbReference type="InterPro" id="IPR003740">
    <property type="entry name" value="YitT"/>
</dbReference>
<comment type="subcellular location">
    <subcellularLocation>
        <location evidence="1">Cell membrane</location>
        <topology evidence="1">Multi-pass membrane protein</topology>
    </subcellularLocation>
</comment>
<organism evidence="7 8">
    <name type="scientific">Anaerobacillus alkalilacustris</name>
    <dbReference type="NCBI Taxonomy" id="393763"/>
    <lineage>
        <taxon>Bacteria</taxon>
        <taxon>Bacillati</taxon>
        <taxon>Bacillota</taxon>
        <taxon>Bacilli</taxon>
        <taxon>Bacillales</taxon>
        <taxon>Bacillaceae</taxon>
        <taxon>Anaerobacillus</taxon>
    </lineage>
</organism>
<keyword evidence="5 6" id="KW-0472">Membrane</keyword>
<reference evidence="7 8" key="1">
    <citation type="submission" date="2016-10" db="EMBL/GenBank/DDBJ databases">
        <title>Draft genome sequences of four alkaliphilic bacteria belonging to the Anaerobacillus genus.</title>
        <authorList>
            <person name="Bassil N.M."/>
            <person name="Lloyd J.R."/>
        </authorList>
    </citation>
    <scope>NUCLEOTIDE SEQUENCE [LARGE SCALE GENOMIC DNA]</scope>
    <source>
        <strain evidence="7 8">DSM 18345</strain>
    </source>
</reference>
<accession>A0A1S2LRH1</accession>
<gene>
    <name evidence="7" type="ORF">BKP37_06745</name>
</gene>
<feature type="transmembrane region" description="Helical" evidence="6">
    <location>
        <begin position="100"/>
        <end position="123"/>
    </location>
</feature>
<dbReference type="PANTHER" id="PTHR33545:SF5">
    <property type="entry name" value="UPF0750 MEMBRANE PROTEIN YITT"/>
    <property type="match status" value="1"/>
</dbReference>
<name>A0A1S2LRH1_9BACI</name>
<evidence type="ECO:0000256" key="2">
    <source>
        <dbReference type="ARBA" id="ARBA00022475"/>
    </source>
</evidence>
<evidence type="ECO:0000256" key="1">
    <source>
        <dbReference type="ARBA" id="ARBA00004651"/>
    </source>
</evidence>
<keyword evidence="8" id="KW-1185">Reference proteome</keyword>
<feature type="transmembrane region" description="Helical" evidence="6">
    <location>
        <begin position="7"/>
        <end position="30"/>
    </location>
</feature>
<feature type="transmembrane region" description="Helical" evidence="6">
    <location>
        <begin position="169"/>
        <end position="189"/>
    </location>
</feature>
<sequence>MFNKEKLFAILVGSFIISIGINNFFVSFHILDGGMIGLGLIFHYKYDVSIGISILLLSIPIYIAAWVWYREFFYNSIVGFVVSSLFIDIFHWLTFNTEDVSPLVAALSGGALLGIGVGIMFLYDVSTGGLDLFGQMIADITKVNVGIMIFVIDLLVVVAGVTIITFDEIILSTIAVAATGVTTTAIVMFKESIG</sequence>
<evidence type="ECO:0008006" key="9">
    <source>
        <dbReference type="Google" id="ProtNLM"/>
    </source>
</evidence>
<dbReference type="AlphaFoldDB" id="A0A1S2LRH1"/>